<feature type="compositionally biased region" description="Low complexity" evidence="4">
    <location>
        <begin position="1433"/>
        <end position="1455"/>
    </location>
</feature>
<evidence type="ECO:0000256" key="3">
    <source>
        <dbReference type="ARBA" id="ARBA00023242"/>
    </source>
</evidence>
<dbReference type="GO" id="GO:0017056">
    <property type="term" value="F:structural constituent of nuclear pore"/>
    <property type="evidence" value="ECO:0007669"/>
    <property type="project" value="TreeGrafter"/>
</dbReference>
<feature type="compositionally biased region" description="Low complexity" evidence="4">
    <location>
        <begin position="574"/>
        <end position="589"/>
    </location>
</feature>
<dbReference type="PANTHER" id="PTHR23193">
    <property type="entry name" value="NUCLEAR PORE COMPLEX PROTEIN NUP"/>
    <property type="match status" value="1"/>
</dbReference>
<comment type="subcellular location">
    <subcellularLocation>
        <location evidence="1">Nucleus</location>
    </subcellularLocation>
</comment>
<feature type="compositionally biased region" description="Basic and acidic residues" evidence="4">
    <location>
        <begin position="787"/>
        <end position="802"/>
    </location>
</feature>
<evidence type="ECO:0000256" key="1">
    <source>
        <dbReference type="ARBA" id="ARBA00004123"/>
    </source>
</evidence>
<feature type="region of interest" description="Disordered" evidence="4">
    <location>
        <begin position="621"/>
        <end position="1077"/>
    </location>
</feature>
<accession>A0A6A6W811</accession>
<evidence type="ECO:0000256" key="4">
    <source>
        <dbReference type="SAM" id="MobiDB-lite"/>
    </source>
</evidence>
<dbReference type="Gene3D" id="2.130.10.10">
    <property type="entry name" value="YVTN repeat-like/Quinoprotein amine dehydrogenase"/>
    <property type="match status" value="1"/>
</dbReference>
<name>A0A6A6W811_9PEZI</name>
<evidence type="ECO:0000259" key="5">
    <source>
        <dbReference type="Pfam" id="PF16755"/>
    </source>
</evidence>
<keyword evidence="3" id="KW-0539">Nucleus</keyword>
<dbReference type="PANTHER" id="PTHR23193:SF23">
    <property type="entry name" value="NUCLEAR PORE COMPLEX PROTEIN NUP153"/>
    <property type="match status" value="1"/>
</dbReference>
<feature type="compositionally biased region" description="Low complexity" evidence="4">
    <location>
        <begin position="621"/>
        <end position="632"/>
    </location>
</feature>
<feature type="compositionally biased region" description="Polar residues" evidence="4">
    <location>
        <begin position="635"/>
        <end position="646"/>
    </location>
</feature>
<feature type="domain" description="Nucleoporin Nup159/Nup146 N-terminal" evidence="5">
    <location>
        <begin position="46"/>
        <end position="419"/>
    </location>
</feature>
<feature type="compositionally biased region" description="Low complexity" evidence="4">
    <location>
        <begin position="761"/>
        <end position="774"/>
    </location>
</feature>
<proteinExistence type="predicted"/>
<organism evidence="6 7">
    <name type="scientific">Pseudovirgaria hyperparasitica</name>
    <dbReference type="NCBI Taxonomy" id="470096"/>
    <lineage>
        <taxon>Eukaryota</taxon>
        <taxon>Fungi</taxon>
        <taxon>Dikarya</taxon>
        <taxon>Ascomycota</taxon>
        <taxon>Pezizomycotina</taxon>
        <taxon>Dothideomycetes</taxon>
        <taxon>Dothideomycetes incertae sedis</taxon>
        <taxon>Acrospermales</taxon>
        <taxon>Acrospermaceae</taxon>
        <taxon>Pseudovirgaria</taxon>
    </lineage>
</organism>
<feature type="compositionally biased region" description="Acidic residues" evidence="4">
    <location>
        <begin position="924"/>
        <end position="948"/>
    </location>
</feature>
<feature type="compositionally biased region" description="Pro residues" evidence="4">
    <location>
        <begin position="875"/>
        <end position="887"/>
    </location>
</feature>
<reference evidence="6" key="1">
    <citation type="journal article" date="2020" name="Stud. Mycol.">
        <title>101 Dothideomycetes genomes: a test case for predicting lifestyles and emergence of pathogens.</title>
        <authorList>
            <person name="Haridas S."/>
            <person name="Albert R."/>
            <person name="Binder M."/>
            <person name="Bloem J."/>
            <person name="Labutti K."/>
            <person name="Salamov A."/>
            <person name="Andreopoulos B."/>
            <person name="Baker S."/>
            <person name="Barry K."/>
            <person name="Bills G."/>
            <person name="Bluhm B."/>
            <person name="Cannon C."/>
            <person name="Castanera R."/>
            <person name="Culley D."/>
            <person name="Daum C."/>
            <person name="Ezra D."/>
            <person name="Gonzalez J."/>
            <person name="Henrissat B."/>
            <person name="Kuo A."/>
            <person name="Liang C."/>
            <person name="Lipzen A."/>
            <person name="Lutzoni F."/>
            <person name="Magnuson J."/>
            <person name="Mondo S."/>
            <person name="Nolan M."/>
            <person name="Ohm R."/>
            <person name="Pangilinan J."/>
            <person name="Park H.-J."/>
            <person name="Ramirez L."/>
            <person name="Alfaro M."/>
            <person name="Sun H."/>
            <person name="Tritt A."/>
            <person name="Yoshinaga Y."/>
            <person name="Zwiers L.-H."/>
            <person name="Turgeon B."/>
            <person name="Goodwin S."/>
            <person name="Spatafora J."/>
            <person name="Crous P."/>
            <person name="Grigoriev I."/>
        </authorList>
    </citation>
    <scope>NUCLEOTIDE SEQUENCE</scope>
    <source>
        <strain evidence="6">CBS 121739</strain>
    </source>
</reference>
<feature type="compositionally biased region" description="Pro residues" evidence="4">
    <location>
        <begin position="981"/>
        <end position="990"/>
    </location>
</feature>
<feature type="compositionally biased region" description="Low complexity" evidence="4">
    <location>
        <begin position="1007"/>
        <end position="1018"/>
    </location>
</feature>
<dbReference type="GO" id="GO:0005643">
    <property type="term" value="C:nuclear pore"/>
    <property type="evidence" value="ECO:0007669"/>
    <property type="project" value="TreeGrafter"/>
</dbReference>
<gene>
    <name evidence="6" type="ORF">EJ05DRAFT_500682</name>
</gene>
<dbReference type="RefSeq" id="XP_033600615.1">
    <property type="nucleotide sequence ID" value="XM_033747030.1"/>
</dbReference>
<feature type="compositionally biased region" description="Polar residues" evidence="4">
    <location>
        <begin position="663"/>
        <end position="693"/>
    </location>
</feature>
<feature type="region of interest" description="Disordered" evidence="4">
    <location>
        <begin position="447"/>
        <end position="473"/>
    </location>
</feature>
<evidence type="ECO:0000256" key="2">
    <source>
        <dbReference type="ARBA" id="ARBA00022448"/>
    </source>
</evidence>
<feature type="compositionally biased region" description="Acidic residues" evidence="4">
    <location>
        <begin position="1364"/>
        <end position="1374"/>
    </location>
</feature>
<dbReference type="GO" id="GO:0008139">
    <property type="term" value="F:nuclear localization sequence binding"/>
    <property type="evidence" value="ECO:0007669"/>
    <property type="project" value="TreeGrafter"/>
</dbReference>
<dbReference type="InterPro" id="IPR015943">
    <property type="entry name" value="WD40/YVTN_repeat-like_dom_sf"/>
</dbReference>
<dbReference type="EMBL" id="ML996572">
    <property type="protein sequence ID" value="KAF2758164.1"/>
    <property type="molecule type" value="Genomic_DNA"/>
</dbReference>
<dbReference type="PRINTS" id="PR01217">
    <property type="entry name" value="PRICHEXTENSN"/>
</dbReference>
<dbReference type="GO" id="GO:0006606">
    <property type="term" value="P:protein import into nucleus"/>
    <property type="evidence" value="ECO:0007669"/>
    <property type="project" value="TreeGrafter"/>
</dbReference>
<dbReference type="InterPro" id="IPR026054">
    <property type="entry name" value="Nucleoporin"/>
</dbReference>
<evidence type="ECO:0000313" key="6">
    <source>
        <dbReference type="EMBL" id="KAF2758164.1"/>
    </source>
</evidence>
<dbReference type="GO" id="GO:0006405">
    <property type="term" value="P:RNA export from nucleus"/>
    <property type="evidence" value="ECO:0007669"/>
    <property type="project" value="TreeGrafter"/>
</dbReference>
<dbReference type="OrthoDB" id="248320at2759"/>
<dbReference type="GeneID" id="54488084"/>
<sequence length="1499" mass="157603">MAFNQNAQVEEGPPLEEIPAEERFLAVNKDNKIRLLKNKWPSNAEPSPTASLLSIASRRGLVAAAGPDALVIAKAETLRELLNKSQEASAIIEYDSPLSISLPMRISHVYFTSDEKYLAITAETGGGLAVYEVDSLLQGNKEPSFQIATNGTSVRAVAPNPEIGQYLLLVLSNGSLVLADLESKSLQNGKNGAVLCENVSCASWSVKGKQLIAGLGDGSVSQIKPDGDLVATIPKPPSLTGSVHVSGINWLANDEFLFIHTDSSGANGEQIFHFVRREKGTSNFLFQKLAADIVMPGFDRTEVAPSPFILRLRDFEPNLSSLLLVTTNRTTEITMLANATSPLIPSQPIVNTYTAINPPNEGRKAALPFGDDADTFPVGMALDLSATEKVRRPLPSELEYEESLTPLPAVTALNNEGMLMMWWIVNDESIKRGTGYRGLTALAGGQSATTQTAQPVQPAQSTPAPSSAFGKPSTPAFGAPAFGAPAFGAATFGTPSQISAFGGPALSKPSPWAQPAATTSSAAGAAFGKPGFGQPAFGSAAKIGAGTPGAATFGSAGGTTGSSPWGAQQNQNKPAFGTPSTPSGSGFSSFAGSGGFATVGQSGQSAFASGTSPFSAFSQKGTSFGTPSSSFGVKTEQSFGSTVTLDSSKGGSNAGNGGFSPFVNVSNSNTPANQQSAFGSTPQSSFASMSQESDMGDADDIASRGRSEATPTPQLPPPKEPPQKEPPKPTSGLFGGGSTFKLGSTFAGDGSAKDDLPKPPGGTSSFFGSNFGKSLDSDSNQTPVTPVKKEPVDEKLNLKDVSETPAAEPPQQKPGLFSFTSTQKAQDNQSATPQAAKPEAAPLPPDFTKSSATKAPAFDDVPLPPDFTKSSTPKAPVPESAPLPPDFTQPNSKKSTEDDLPPLAGSPPITVEPPSSDLGSVSVPEEENDDSFEVEEHDGSDEQDEASELEGVGQRSPARRASRPQPPGSNWSFQSSTQSHQPPPPAPSPPVQSRSPSRSPLRNQVYPTTTPLGLPKGPVFAPPASRTLESPRSPSPIRSASTPVFIKRESVPPAKAPPRPISRAKAPTPPDPEPVVEDLSDAEDARIREELEAPIEPTTTLDPFIVRLGSELNSKPGIPGQIERVYRDINAMVDTLGVNARTLACFIAGHTADSDRQRTRDDLDSITYEDTVDDWTLVECLELADLEDELDETLENGRVRNVQGKLAELANLHRGLNRLRARAKALDRSLRINATDSVAATNAPLSTEQSFQLRTLRNAVSDLQTLLRETEGAAVLLRARLAAAKGANSANGNGKPTQTPTVEAVTNTIAKMTAMIEKKSGDVDVLETQMRKLRMTAPESLSASSRSLERSKSREGTYALSFSDSDDDDDDDEPSAPNNRDTPSKRMPGAFATPQSHSHSHHRSSTRVAPPSSGRSVASVWHTPGSSFEQSPSSSSLSLLRGGGTSNSTTTTNGRGLAGISDEEVVVRAERVQRRKGLAQSFAQAIMRRGVRVREVGAP</sequence>
<dbReference type="InterPro" id="IPR039462">
    <property type="entry name" value="Nup159/Nup146_N"/>
</dbReference>
<feature type="region of interest" description="Disordered" evidence="4">
    <location>
        <begin position="1336"/>
        <end position="1462"/>
    </location>
</feature>
<feature type="compositionally biased region" description="Low complexity" evidence="4">
    <location>
        <begin position="1030"/>
        <end position="1043"/>
    </location>
</feature>
<dbReference type="Proteomes" id="UP000799437">
    <property type="component" value="Unassembled WGS sequence"/>
</dbReference>
<protein>
    <recommendedName>
        <fullName evidence="5">Nucleoporin Nup159/Nup146 N-terminal domain-containing protein</fullName>
    </recommendedName>
</protein>
<dbReference type="SUPFAM" id="SSF117289">
    <property type="entry name" value="Nucleoporin domain"/>
    <property type="match status" value="1"/>
</dbReference>
<keyword evidence="7" id="KW-1185">Reference proteome</keyword>
<dbReference type="Pfam" id="PF16755">
    <property type="entry name" value="Beta-prop_NUP159_NUP214"/>
    <property type="match status" value="1"/>
</dbReference>
<feature type="region of interest" description="Disordered" evidence="4">
    <location>
        <begin position="552"/>
        <end position="589"/>
    </location>
</feature>
<feature type="compositionally biased region" description="Low complexity" evidence="4">
    <location>
        <begin position="991"/>
        <end position="1000"/>
    </location>
</feature>
<evidence type="ECO:0000313" key="7">
    <source>
        <dbReference type="Proteomes" id="UP000799437"/>
    </source>
</evidence>
<feature type="compositionally biased region" description="Polar residues" evidence="4">
    <location>
        <begin position="818"/>
        <end position="833"/>
    </location>
</feature>
<keyword evidence="2" id="KW-0813">Transport</keyword>